<dbReference type="Proteomes" id="UP000504882">
    <property type="component" value="Unassembled WGS sequence"/>
</dbReference>
<keyword evidence="1" id="KW-0812">Transmembrane</keyword>
<evidence type="ECO:0000256" key="1">
    <source>
        <dbReference type="SAM" id="Phobius"/>
    </source>
</evidence>
<proteinExistence type="predicted"/>
<evidence type="ECO:0000313" key="2">
    <source>
        <dbReference type="EMBL" id="TDE88154.1"/>
    </source>
</evidence>
<dbReference type="EMBL" id="SMNA01000020">
    <property type="protein sequence ID" value="TDE88154.1"/>
    <property type="molecule type" value="Genomic_DNA"/>
</dbReference>
<keyword evidence="1" id="KW-0472">Membrane</keyword>
<protein>
    <submittedName>
        <fullName evidence="2">Conjugal transfer protein TrbC</fullName>
    </submittedName>
</protein>
<feature type="transmembrane region" description="Helical" evidence="1">
    <location>
        <begin position="34"/>
        <end position="57"/>
    </location>
</feature>
<keyword evidence="3" id="KW-1185">Reference proteome</keyword>
<name>A0ABY2DWS4_9MICO</name>
<reference evidence="2 3" key="1">
    <citation type="submission" date="2019-03" db="EMBL/GenBank/DDBJ databases">
        <title>Genomic features of bacteria from cold environments.</title>
        <authorList>
            <person name="Shen L."/>
        </authorList>
    </citation>
    <scope>NUCLEOTIDE SEQUENCE [LARGE SCALE GENOMIC DNA]</scope>
    <source>
        <strain evidence="3">T3246-1</strain>
    </source>
</reference>
<gene>
    <name evidence="2" type="ORF">EXU48_23830</name>
</gene>
<keyword evidence="1" id="KW-1133">Transmembrane helix</keyword>
<feature type="transmembrane region" description="Helical" evidence="1">
    <location>
        <begin position="69"/>
        <end position="89"/>
    </location>
</feature>
<comment type="caution">
    <text evidence="2">The sequence shown here is derived from an EMBL/GenBank/DDBJ whole genome shotgun (WGS) entry which is preliminary data.</text>
</comment>
<evidence type="ECO:0000313" key="3">
    <source>
        <dbReference type="Proteomes" id="UP000504882"/>
    </source>
</evidence>
<organism evidence="2 3">
    <name type="scientific">Occultella glacieicola</name>
    <dbReference type="NCBI Taxonomy" id="2518684"/>
    <lineage>
        <taxon>Bacteria</taxon>
        <taxon>Bacillati</taxon>
        <taxon>Actinomycetota</taxon>
        <taxon>Actinomycetes</taxon>
        <taxon>Micrococcales</taxon>
        <taxon>Ruaniaceae</taxon>
        <taxon>Occultella</taxon>
    </lineage>
</organism>
<accession>A0ABY2DWS4</accession>
<sequence>MNIVMSLAATIGAVDVNPTAPPGSERVLDIINWLAWAAMIACVAGIIITAIFMALSHRRGEGGEHASRLGWVMGGAILIGMASGLVAFLTS</sequence>
<dbReference type="RefSeq" id="WP_133110201.1">
    <property type="nucleotide sequence ID" value="NZ_SMNA01000020.1"/>
</dbReference>